<dbReference type="GO" id="GO:0000455">
    <property type="term" value="P:enzyme-directed rRNA pseudouridine synthesis"/>
    <property type="evidence" value="ECO:0007669"/>
    <property type="project" value="UniProtKB-ARBA"/>
</dbReference>
<dbReference type="SMART" id="SM00363">
    <property type="entry name" value="S4"/>
    <property type="match status" value="1"/>
</dbReference>
<dbReference type="Pfam" id="PF00849">
    <property type="entry name" value="PseudoU_synth_2"/>
    <property type="match status" value="1"/>
</dbReference>
<reference evidence="7 8" key="1">
    <citation type="journal article" date="2012" name="J. Bacteriol.">
        <title>Complete genome sequences of Desulfosporosinus orientis DSM765T, Desulfosporosinus youngiae DSM17734T, Desulfosporosinus meridiei DSM13257T, and Desulfosporosinus acidiphilus DSM22704T.</title>
        <authorList>
            <person name="Pester M."/>
            <person name="Brambilla E."/>
            <person name="Alazard D."/>
            <person name="Rattei T."/>
            <person name="Weinmaier T."/>
            <person name="Han J."/>
            <person name="Lucas S."/>
            <person name="Lapidus A."/>
            <person name="Cheng J.F."/>
            <person name="Goodwin L."/>
            <person name="Pitluck S."/>
            <person name="Peters L."/>
            <person name="Ovchinnikova G."/>
            <person name="Teshima H."/>
            <person name="Detter J.C."/>
            <person name="Han C.S."/>
            <person name="Tapia R."/>
            <person name="Land M.L."/>
            <person name="Hauser L."/>
            <person name="Kyrpides N.C."/>
            <person name="Ivanova N.N."/>
            <person name="Pagani I."/>
            <person name="Huntmann M."/>
            <person name="Wei C.L."/>
            <person name="Davenport K.W."/>
            <person name="Daligault H."/>
            <person name="Chain P.S."/>
            <person name="Chen A."/>
            <person name="Mavromatis K."/>
            <person name="Markowitz V."/>
            <person name="Szeto E."/>
            <person name="Mikhailova N."/>
            <person name="Pati A."/>
            <person name="Wagner M."/>
            <person name="Woyke T."/>
            <person name="Ollivier B."/>
            <person name="Klenk H.P."/>
            <person name="Spring S."/>
            <person name="Loy A."/>
        </authorList>
    </citation>
    <scope>NUCLEOTIDE SEQUENCE [LARGE SCALE GENOMIC DNA]</scope>
    <source>
        <strain evidence="8">DSM 22704 / JCM 16185 / SJ4</strain>
    </source>
</reference>
<dbReference type="InterPro" id="IPR042092">
    <property type="entry name" value="PsdUridine_s_RsuA/RluB/E/F_cat"/>
</dbReference>
<dbReference type="NCBIfam" id="TIGR00093">
    <property type="entry name" value="pseudouridine synthase"/>
    <property type="match status" value="1"/>
</dbReference>
<feature type="domain" description="RNA-binding S4" evidence="6">
    <location>
        <begin position="14"/>
        <end position="77"/>
    </location>
</feature>
<dbReference type="SUPFAM" id="SSF55120">
    <property type="entry name" value="Pseudouridine synthase"/>
    <property type="match status" value="1"/>
</dbReference>
<dbReference type="InterPro" id="IPR000748">
    <property type="entry name" value="PsdUridine_synth_RsuA/RluB/E/F"/>
</dbReference>
<evidence type="ECO:0000256" key="1">
    <source>
        <dbReference type="ARBA" id="ARBA00008348"/>
    </source>
</evidence>
<dbReference type="RefSeq" id="WP_014826784.1">
    <property type="nucleotide sequence ID" value="NC_018068.1"/>
</dbReference>
<dbReference type="InterPro" id="IPR050343">
    <property type="entry name" value="RsuA_PseudoU_synthase"/>
</dbReference>
<dbReference type="CDD" id="cd00165">
    <property type="entry name" value="S4"/>
    <property type="match status" value="1"/>
</dbReference>
<dbReference type="Gene3D" id="3.30.70.1560">
    <property type="entry name" value="Alpha-L RNA-binding motif"/>
    <property type="match status" value="1"/>
</dbReference>
<dbReference type="HOGENOM" id="CLU_024979_1_2_9"/>
<name>I4D4Q4_DESAJ</name>
<keyword evidence="3 5" id="KW-0413">Isomerase</keyword>
<keyword evidence="8" id="KW-1185">Reference proteome</keyword>
<dbReference type="EC" id="5.4.99.-" evidence="5"/>
<dbReference type="InterPro" id="IPR020103">
    <property type="entry name" value="PsdUridine_synth_cat_dom_sf"/>
</dbReference>
<dbReference type="EMBL" id="CP003639">
    <property type="protein sequence ID" value="AFM40778.1"/>
    <property type="molecule type" value="Genomic_DNA"/>
</dbReference>
<dbReference type="FunFam" id="3.30.70.1560:FF:000001">
    <property type="entry name" value="Pseudouridine synthase"/>
    <property type="match status" value="1"/>
</dbReference>
<accession>I4D4Q4</accession>
<dbReference type="InterPro" id="IPR002942">
    <property type="entry name" value="S4_RNA-bd"/>
</dbReference>
<dbReference type="FunFam" id="3.10.290.10:FF:000003">
    <property type="entry name" value="Pseudouridine synthase"/>
    <property type="match status" value="1"/>
</dbReference>
<evidence type="ECO:0000256" key="3">
    <source>
        <dbReference type="ARBA" id="ARBA00023235"/>
    </source>
</evidence>
<dbReference type="Gene3D" id="3.30.70.580">
    <property type="entry name" value="Pseudouridine synthase I, catalytic domain, N-terminal subdomain"/>
    <property type="match status" value="1"/>
</dbReference>
<dbReference type="Pfam" id="PF01479">
    <property type="entry name" value="S4"/>
    <property type="match status" value="1"/>
</dbReference>
<dbReference type="PANTHER" id="PTHR47683:SF2">
    <property type="entry name" value="RNA-BINDING S4 DOMAIN-CONTAINING PROTEIN"/>
    <property type="match status" value="1"/>
</dbReference>
<dbReference type="CDD" id="cd02870">
    <property type="entry name" value="PseudoU_synth_RsuA_like"/>
    <property type="match status" value="1"/>
</dbReference>
<gene>
    <name evidence="7" type="ordered locus">Desaci_1791</name>
</gene>
<dbReference type="InterPro" id="IPR006145">
    <property type="entry name" value="PsdUridine_synth_RsuA/RluA"/>
</dbReference>
<dbReference type="GO" id="GO:0005829">
    <property type="term" value="C:cytosol"/>
    <property type="evidence" value="ECO:0007669"/>
    <property type="project" value="UniProtKB-ARBA"/>
</dbReference>
<dbReference type="InterPro" id="IPR018496">
    <property type="entry name" value="PsdUridine_synth_RsuA/RluB_CS"/>
</dbReference>
<evidence type="ECO:0000256" key="2">
    <source>
        <dbReference type="ARBA" id="ARBA00022884"/>
    </source>
</evidence>
<dbReference type="InterPro" id="IPR020094">
    <property type="entry name" value="TruA/RsuA/RluB/E/F_N"/>
</dbReference>
<evidence type="ECO:0000313" key="8">
    <source>
        <dbReference type="Proteomes" id="UP000002892"/>
    </source>
</evidence>
<evidence type="ECO:0000256" key="4">
    <source>
        <dbReference type="PROSITE-ProRule" id="PRU00182"/>
    </source>
</evidence>
<dbReference type="KEGG" id="dai:Desaci_1791"/>
<sequence length="262" mass="29206">MEDEQSRQSRQPGQRLQKVLAQAGVASRRQVEKLILDGRVTVNGLTVTVLGTKVCSDDQIWVDGNSVQMFEGLCHYLLNKPVGVISSARDPQGRTTVVDLMKDIPARVYPVGRLDYETSGLLIMTNDGELSHRLMHPSFGVDKTYRVWVKGPVEIEALEQLRRGVVLEDGKTAPARVVLRSGLAKGNLSKEKGKGLEVIEITIHEGKNRQVRRMFGAVGYPVLQLERIAYGPLTLDERIPAGKYRSLTREEVKRLRLLVGLN</sequence>
<dbReference type="PANTHER" id="PTHR47683">
    <property type="entry name" value="PSEUDOURIDINE SYNTHASE FAMILY PROTEIN-RELATED"/>
    <property type="match status" value="1"/>
</dbReference>
<dbReference type="SUPFAM" id="SSF55174">
    <property type="entry name" value="Alpha-L RNA-binding motif"/>
    <property type="match status" value="1"/>
</dbReference>
<dbReference type="GO" id="GO:0120159">
    <property type="term" value="F:rRNA pseudouridine synthase activity"/>
    <property type="evidence" value="ECO:0007669"/>
    <property type="project" value="UniProtKB-ARBA"/>
</dbReference>
<dbReference type="eggNOG" id="COG1187">
    <property type="taxonomic scope" value="Bacteria"/>
</dbReference>
<dbReference type="PROSITE" id="PS01149">
    <property type="entry name" value="PSI_RSU"/>
    <property type="match status" value="1"/>
</dbReference>
<dbReference type="STRING" id="646529.Desaci_1791"/>
<proteinExistence type="inferred from homology"/>
<comment type="similarity">
    <text evidence="1 5">Belongs to the pseudouridine synthase RsuA family.</text>
</comment>
<evidence type="ECO:0000256" key="5">
    <source>
        <dbReference type="RuleBase" id="RU003887"/>
    </source>
</evidence>
<dbReference type="AlphaFoldDB" id="I4D4Q4"/>
<organism evidence="7 8">
    <name type="scientific">Desulfosporosinus acidiphilus (strain DSM 22704 / JCM 16185 / SJ4)</name>
    <dbReference type="NCBI Taxonomy" id="646529"/>
    <lineage>
        <taxon>Bacteria</taxon>
        <taxon>Bacillati</taxon>
        <taxon>Bacillota</taxon>
        <taxon>Clostridia</taxon>
        <taxon>Eubacteriales</taxon>
        <taxon>Desulfitobacteriaceae</taxon>
        <taxon>Desulfosporosinus</taxon>
    </lineage>
</organism>
<protein>
    <recommendedName>
        <fullName evidence="5">Pseudouridine synthase</fullName>
        <ecNumber evidence="5">5.4.99.-</ecNumber>
    </recommendedName>
</protein>
<dbReference type="InterPro" id="IPR036986">
    <property type="entry name" value="S4_RNA-bd_sf"/>
</dbReference>
<dbReference type="Gene3D" id="3.10.290.10">
    <property type="entry name" value="RNA-binding S4 domain"/>
    <property type="match status" value="1"/>
</dbReference>
<dbReference type="GO" id="GO:0003723">
    <property type="term" value="F:RNA binding"/>
    <property type="evidence" value="ECO:0007669"/>
    <property type="project" value="UniProtKB-KW"/>
</dbReference>
<dbReference type="Proteomes" id="UP000002892">
    <property type="component" value="Chromosome"/>
</dbReference>
<evidence type="ECO:0000259" key="6">
    <source>
        <dbReference type="SMART" id="SM00363"/>
    </source>
</evidence>
<keyword evidence="2 4" id="KW-0694">RNA-binding</keyword>
<dbReference type="PROSITE" id="PS50889">
    <property type="entry name" value="S4"/>
    <property type="match status" value="1"/>
</dbReference>
<dbReference type="OrthoDB" id="9807213at2"/>
<evidence type="ECO:0000313" key="7">
    <source>
        <dbReference type="EMBL" id="AFM40778.1"/>
    </source>
</evidence>